<keyword evidence="3" id="KW-0158">Chromosome</keyword>
<dbReference type="EMBL" id="NMUH01000386">
    <property type="protein sequence ID" value="MQL78171.1"/>
    <property type="molecule type" value="Genomic_DNA"/>
</dbReference>
<evidence type="ECO:0000313" key="8">
    <source>
        <dbReference type="EMBL" id="MQL78171.1"/>
    </source>
</evidence>
<keyword evidence="5" id="KW-0539">Nucleus</keyword>
<gene>
    <name evidence="8" type="ORF">Taro_010598</name>
</gene>
<evidence type="ECO:0000256" key="6">
    <source>
        <dbReference type="ARBA" id="ARBA00023306"/>
    </source>
</evidence>
<comment type="subcellular location">
    <subcellularLocation>
        <location evidence="2">Chromosome</location>
        <location evidence="2">Telomere</location>
    </subcellularLocation>
    <subcellularLocation>
        <location evidence="1">Nucleus</location>
    </subcellularLocation>
</comment>
<accession>A0A843U3R7</accession>
<dbReference type="GO" id="GO:0000781">
    <property type="term" value="C:chromosome, telomeric region"/>
    <property type="evidence" value="ECO:0007669"/>
    <property type="project" value="UniProtKB-SubCell"/>
</dbReference>
<dbReference type="PANTHER" id="PTHR22928">
    <property type="entry name" value="TELOMERE-ASSOCIATED PROTEIN RIF1"/>
    <property type="match status" value="1"/>
</dbReference>
<organism evidence="8 9">
    <name type="scientific">Colocasia esculenta</name>
    <name type="common">Wild taro</name>
    <name type="synonym">Arum esculentum</name>
    <dbReference type="NCBI Taxonomy" id="4460"/>
    <lineage>
        <taxon>Eukaryota</taxon>
        <taxon>Viridiplantae</taxon>
        <taxon>Streptophyta</taxon>
        <taxon>Embryophyta</taxon>
        <taxon>Tracheophyta</taxon>
        <taxon>Spermatophyta</taxon>
        <taxon>Magnoliopsida</taxon>
        <taxon>Liliopsida</taxon>
        <taxon>Araceae</taxon>
        <taxon>Aroideae</taxon>
        <taxon>Colocasieae</taxon>
        <taxon>Colocasia</taxon>
    </lineage>
</organism>
<evidence type="ECO:0000313" key="9">
    <source>
        <dbReference type="Proteomes" id="UP000652761"/>
    </source>
</evidence>
<name>A0A843U3R7_COLES</name>
<reference evidence="8" key="1">
    <citation type="submission" date="2017-07" db="EMBL/GenBank/DDBJ databases">
        <title>Taro Niue Genome Assembly and Annotation.</title>
        <authorList>
            <person name="Atibalentja N."/>
            <person name="Keating K."/>
            <person name="Fields C.J."/>
        </authorList>
    </citation>
    <scope>NUCLEOTIDE SEQUENCE</scope>
    <source>
        <strain evidence="8">Niue_2</strain>
        <tissue evidence="8">Leaf</tissue>
    </source>
</reference>
<comment type="caution">
    <text evidence="8">The sequence shown here is derived from an EMBL/GenBank/DDBJ whole genome shotgun (WGS) entry which is preliminary data.</text>
</comment>
<proteinExistence type="predicted"/>
<dbReference type="Proteomes" id="UP000652761">
    <property type="component" value="Unassembled WGS sequence"/>
</dbReference>
<protein>
    <recommendedName>
        <fullName evidence="7">Telomere-associated protein Rif1 N-terminal domain-containing protein</fullName>
    </recommendedName>
</protein>
<dbReference type="AlphaFoldDB" id="A0A843U3R7"/>
<dbReference type="Pfam" id="PF12231">
    <property type="entry name" value="Rif1_N"/>
    <property type="match status" value="1"/>
</dbReference>
<keyword evidence="6" id="KW-0131">Cell cycle</keyword>
<evidence type="ECO:0000259" key="7">
    <source>
        <dbReference type="Pfam" id="PF12231"/>
    </source>
</evidence>
<evidence type="ECO:0000256" key="4">
    <source>
        <dbReference type="ARBA" id="ARBA00022895"/>
    </source>
</evidence>
<keyword evidence="4" id="KW-0779">Telomere</keyword>
<dbReference type="InterPro" id="IPR022031">
    <property type="entry name" value="Rif1_N"/>
</dbReference>
<dbReference type="InterPro" id="IPR016024">
    <property type="entry name" value="ARM-type_fold"/>
</dbReference>
<keyword evidence="9" id="KW-1185">Reference proteome</keyword>
<dbReference type="PANTHER" id="PTHR22928:SF3">
    <property type="entry name" value="TELOMERE-ASSOCIATED PROTEIN RIF1"/>
    <property type="match status" value="1"/>
</dbReference>
<dbReference type="OrthoDB" id="5399929at2759"/>
<sequence length="266" mass="29150">MHPSSLLRPSLSPSFSLSRRCGEDMAAAGSATRQLEEIEATILRLPRPSTPLDPRHNLLSSAYAALLNLMRGVSSAADPPEGPSGLHALSLHCPSLIPAIISDIALSDEETAAQALKCLGFMVYHPALSSEIPGPVADQVVKALARLAVTTTMKAIYNLGVWCISVQQLDTSALVPHFDSLLQAIIHALDNPFAMKLATQLYEKMRETSEIWAPAIYRRLLSVDKKERDMSERCLLKIQSVLLPPSLTLSKKLILELFFFRKCILI</sequence>
<dbReference type="GO" id="GO:0005634">
    <property type="term" value="C:nucleus"/>
    <property type="evidence" value="ECO:0007669"/>
    <property type="project" value="UniProtKB-SubCell"/>
</dbReference>
<evidence type="ECO:0000256" key="5">
    <source>
        <dbReference type="ARBA" id="ARBA00023242"/>
    </source>
</evidence>
<evidence type="ECO:0000256" key="3">
    <source>
        <dbReference type="ARBA" id="ARBA00022454"/>
    </source>
</evidence>
<evidence type="ECO:0000256" key="2">
    <source>
        <dbReference type="ARBA" id="ARBA00004574"/>
    </source>
</evidence>
<evidence type="ECO:0000256" key="1">
    <source>
        <dbReference type="ARBA" id="ARBA00004123"/>
    </source>
</evidence>
<dbReference type="SUPFAM" id="SSF48371">
    <property type="entry name" value="ARM repeat"/>
    <property type="match status" value="1"/>
</dbReference>
<dbReference type="GO" id="GO:0000723">
    <property type="term" value="P:telomere maintenance"/>
    <property type="evidence" value="ECO:0007669"/>
    <property type="project" value="TreeGrafter"/>
</dbReference>
<feature type="domain" description="Telomere-associated protein Rif1 N-terminal" evidence="7">
    <location>
        <begin position="87"/>
        <end position="230"/>
    </location>
</feature>